<dbReference type="PANTHER" id="PTHR11010:SF38">
    <property type="entry name" value="LYSOSOMAL PRO-X CARBOXYPEPTIDASE"/>
    <property type="match status" value="1"/>
</dbReference>
<proteinExistence type="predicted"/>
<keyword evidence="2" id="KW-0732">Signal</keyword>
<dbReference type="GO" id="GO:0008239">
    <property type="term" value="F:dipeptidyl-peptidase activity"/>
    <property type="evidence" value="ECO:0007669"/>
    <property type="project" value="TreeGrafter"/>
</dbReference>
<gene>
    <name evidence="4" type="ORF">IAC94_01070</name>
</gene>
<accession>A0A9D1DZM8</accession>
<comment type="caution">
    <text evidence="4">The sequence shown here is derived from an EMBL/GenBank/DDBJ whole genome shotgun (WGS) entry which is preliminary data.</text>
</comment>
<reference evidence="4" key="2">
    <citation type="journal article" date="2021" name="PeerJ">
        <title>Extensive microbial diversity within the chicken gut microbiome revealed by metagenomics and culture.</title>
        <authorList>
            <person name="Gilroy R."/>
            <person name="Ravi A."/>
            <person name="Getino M."/>
            <person name="Pursley I."/>
            <person name="Horton D.L."/>
            <person name="Alikhan N.F."/>
            <person name="Baker D."/>
            <person name="Gharbi K."/>
            <person name="Hall N."/>
            <person name="Watson M."/>
            <person name="Adriaenssens E.M."/>
            <person name="Foster-Nyarko E."/>
            <person name="Jarju S."/>
            <person name="Secka A."/>
            <person name="Antonio M."/>
            <person name="Oren A."/>
            <person name="Chaudhuri R.R."/>
            <person name="La Ragione R."/>
            <person name="Hildebrand F."/>
            <person name="Pallen M.J."/>
        </authorList>
    </citation>
    <scope>NUCLEOTIDE SEQUENCE</scope>
    <source>
        <strain evidence="4">ChiHjej13B12-12457</strain>
    </source>
</reference>
<reference evidence="4" key="1">
    <citation type="submission" date="2020-10" db="EMBL/GenBank/DDBJ databases">
        <authorList>
            <person name="Gilroy R."/>
        </authorList>
    </citation>
    <scope>NUCLEOTIDE SEQUENCE</scope>
    <source>
        <strain evidence="4">ChiHjej13B12-12457</strain>
    </source>
</reference>
<keyword evidence="1" id="KW-0645">Protease</keyword>
<dbReference type="InterPro" id="IPR008761">
    <property type="entry name" value="Peptidase_S37"/>
</dbReference>
<evidence type="ECO:0000313" key="5">
    <source>
        <dbReference type="Proteomes" id="UP000886744"/>
    </source>
</evidence>
<sequence>MRRFTLLTIAMFVFSVLGVQLRAQEATLADRIAALPQVKDVQELESTQFAEKYLVIFEQPIDHENPDMGTFTQRVYVCAVHPDSATVVVTEGYGAQYAASPRYRDEISALFNTNNIVVEHRYFLESTPYPGKSPEEVNWDYMNAPNAAADLHEVVTALKNVFDGKWISTGISKGGQTTMLYRAYYPEDVDFSVPYVGPLCRGAYDGRHEPFIAEYVGTPADREAVRNFQIELLLRKDRLMPMYDSLCKAREYEFRAPVDEIYDYGVLEFSFAFWQWGYPVAEIPGKDASDREVFDYMMKVSSPDYFVKWSVTSPFFVQAAQELGYYGYDMKPFKKYRKYFSIKNTDNYLTRLMLPQNREFPFSDYLYNKISAFLLSTDARMLFIYGQFDPWSAVMPADPHKDNIKFFIQPGGSHRARIATFDEATQKEIKSILSQWLYE</sequence>
<dbReference type="Gene3D" id="3.40.50.1820">
    <property type="entry name" value="alpha/beta hydrolase"/>
    <property type="match status" value="2"/>
</dbReference>
<evidence type="ECO:0000256" key="1">
    <source>
        <dbReference type="ARBA" id="ARBA00022670"/>
    </source>
</evidence>
<dbReference type="GO" id="GO:0004177">
    <property type="term" value="F:aminopeptidase activity"/>
    <property type="evidence" value="ECO:0007669"/>
    <property type="project" value="UniProtKB-KW"/>
</dbReference>
<dbReference type="Pfam" id="PF05576">
    <property type="entry name" value="Peptidase_S37"/>
    <property type="match status" value="1"/>
</dbReference>
<dbReference type="Proteomes" id="UP000886744">
    <property type="component" value="Unassembled WGS sequence"/>
</dbReference>
<evidence type="ECO:0000256" key="2">
    <source>
        <dbReference type="ARBA" id="ARBA00022729"/>
    </source>
</evidence>
<dbReference type="SUPFAM" id="SSF53474">
    <property type="entry name" value="alpha/beta-Hydrolases"/>
    <property type="match status" value="1"/>
</dbReference>
<dbReference type="AlphaFoldDB" id="A0A9D1DZM8"/>
<keyword evidence="4" id="KW-0031">Aminopeptidase</keyword>
<name>A0A9D1DZM8_9BACT</name>
<keyword evidence="3" id="KW-0378">Hydrolase</keyword>
<protein>
    <submittedName>
        <fullName evidence="4">Aminopeptidase</fullName>
    </submittedName>
</protein>
<evidence type="ECO:0000313" key="4">
    <source>
        <dbReference type="EMBL" id="HIR62099.1"/>
    </source>
</evidence>
<dbReference type="InterPro" id="IPR029058">
    <property type="entry name" value="AB_hydrolase_fold"/>
</dbReference>
<organism evidence="4 5">
    <name type="scientific">Candidatus Coprenecus avistercoris</name>
    <dbReference type="NCBI Taxonomy" id="2840730"/>
    <lineage>
        <taxon>Bacteria</taxon>
        <taxon>Pseudomonadati</taxon>
        <taxon>Bacteroidota</taxon>
        <taxon>Bacteroidia</taxon>
        <taxon>Bacteroidales</taxon>
        <taxon>Rikenellaceae</taxon>
        <taxon>Rikenellaceae incertae sedis</taxon>
        <taxon>Candidatus Coprenecus</taxon>
    </lineage>
</organism>
<dbReference type="EMBL" id="DVHI01000017">
    <property type="protein sequence ID" value="HIR62099.1"/>
    <property type="molecule type" value="Genomic_DNA"/>
</dbReference>
<dbReference type="PANTHER" id="PTHR11010">
    <property type="entry name" value="PROTEASE S28 PRO-X CARBOXYPEPTIDASE-RELATED"/>
    <property type="match status" value="1"/>
</dbReference>
<dbReference type="GO" id="GO:0006508">
    <property type="term" value="P:proteolysis"/>
    <property type="evidence" value="ECO:0007669"/>
    <property type="project" value="UniProtKB-KW"/>
</dbReference>
<evidence type="ECO:0000256" key="3">
    <source>
        <dbReference type="ARBA" id="ARBA00022801"/>
    </source>
</evidence>